<dbReference type="InterPro" id="IPR043128">
    <property type="entry name" value="Rev_trsase/Diguanyl_cyclase"/>
</dbReference>
<protein>
    <submittedName>
        <fullName evidence="5">BQ2448_2299 protein</fullName>
    </submittedName>
</protein>
<dbReference type="InterPro" id="IPR050951">
    <property type="entry name" value="Retrovirus_Pol_polyprotein"/>
</dbReference>
<dbReference type="Proteomes" id="UP000198372">
    <property type="component" value="Unassembled WGS sequence"/>
</dbReference>
<feature type="domain" description="Reverse transcriptase" evidence="3">
    <location>
        <begin position="133"/>
        <end position="230"/>
    </location>
</feature>
<feature type="domain" description="Reverse transcriptase/retrotransposon-derived protein RNase H-like" evidence="4">
    <location>
        <begin position="296"/>
        <end position="374"/>
    </location>
</feature>
<keyword evidence="6" id="KW-1185">Reference proteome</keyword>
<dbReference type="PANTHER" id="PTHR37984:SF5">
    <property type="entry name" value="PROTEIN NYNRIN-LIKE"/>
    <property type="match status" value="1"/>
</dbReference>
<evidence type="ECO:0000259" key="4">
    <source>
        <dbReference type="Pfam" id="PF17919"/>
    </source>
</evidence>
<evidence type="ECO:0000256" key="2">
    <source>
        <dbReference type="SAM" id="MobiDB-lite"/>
    </source>
</evidence>
<dbReference type="GO" id="GO:0003824">
    <property type="term" value="F:catalytic activity"/>
    <property type="evidence" value="ECO:0007669"/>
    <property type="project" value="UniProtKB-KW"/>
</dbReference>
<feature type="region of interest" description="Disordered" evidence="2">
    <location>
        <begin position="417"/>
        <end position="444"/>
    </location>
</feature>
<dbReference type="Pfam" id="PF17919">
    <property type="entry name" value="RT_RNaseH_2"/>
    <property type="match status" value="1"/>
</dbReference>
<sequence>MGIGFGELGLVAVSKRKERRIRLPSRRPYDHTIPLDPSIKDPARSLYPLNQSESKTLSDYIDDHLKKGFIEPSQSPIGAPILFAKKKDGSMRLCVDYRALNNATMKNKYPLPLIGESLDRLSSAVFYFFQKSIFWKTAFRTRYGHFQYNVMPFELTNAPASFQNLINDVLSPYLDTFVIVYLDDILIYSKSQAEHVLHVQKVLEKLQEAQLFAKATKCEFHRDRVEFLDYIVTNNGITMDESKVSSIKNWPLPKNVKDVQIFLGFANFYRRFIEGYSSVAHPLTRLTRKDIAFEMDDNAIKAFEDLNNAFTTAPVLAHFPPGVQCTLETDASDFTIVAVISQPVDGSLHPVAFWSRKMTPAELKYDIHDKELLAELTFPPLFSPPQKPRIFRDVQGTQSPANPDGPKHYNFELKHRPGTLSAKPDALSRRTDYQDGTKASEGSPVILSDPLRFKVSANVATSAEPAIADPFPELTEILINEQEKDPALRQTLQKFSEQENLDTQDQR</sequence>
<dbReference type="CDD" id="cd01647">
    <property type="entry name" value="RT_LTR"/>
    <property type="match status" value="1"/>
</dbReference>
<proteinExistence type="predicted"/>
<keyword evidence="1" id="KW-0511">Multifunctional enzyme</keyword>
<evidence type="ECO:0000313" key="6">
    <source>
        <dbReference type="Proteomes" id="UP000198372"/>
    </source>
</evidence>
<evidence type="ECO:0000259" key="3">
    <source>
        <dbReference type="Pfam" id="PF00078"/>
    </source>
</evidence>
<dbReference type="Gene3D" id="3.10.10.10">
    <property type="entry name" value="HIV Type 1 Reverse Transcriptase, subunit A, domain 1"/>
    <property type="match status" value="1"/>
</dbReference>
<dbReference type="STRING" id="269621.A0A238F939"/>
<dbReference type="EMBL" id="FMSP01000004">
    <property type="protein sequence ID" value="SCV69279.1"/>
    <property type="molecule type" value="Genomic_DNA"/>
</dbReference>
<dbReference type="Pfam" id="PF00078">
    <property type="entry name" value="RVT_1"/>
    <property type="match status" value="1"/>
</dbReference>
<dbReference type="Gene3D" id="3.30.70.270">
    <property type="match status" value="2"/>
</dbReference>
<dbReference type="PANTHER" id="PTHR37984">
    <property type="entry name" value="PROTEIN CBG26694"/>
    <property type="match status" value="1"/>
</dbReference>
<dbReference type="SUPFAM" id="SSF56672">
    <property type="entry name" value="DNA/RNA polymerases"/>
    <property type="match status" value="1"/>
</dbReference>
<feature type="compositionally biased region" description="Basic and acidic residues" evidence="2">
    <location>
        <begin position="426"/>
        <end position="435"/>
    </location>
</feature>
<name>A0A238F939_9BASI</name>
<reference evidence="6" key="1">
    <citation type="submission" date="2016-09" db="EMBL/GenBank/DDBJ databases">
        <authorList>
            <person name="Jeantristanb JTB J.-T."/>
            <person name="Ricardo R."/>
        </authorList>
    </citation>
    <scope>NUCLEOTIDE SEQUENCE [LARGE SCALE GENOMIC DNA]</scope>
</reference>
<feature type="region of interest" description="Disordered" evidence="2">
    <location>
        <begin position="488"/>
        <end position="507"/>
    </location>
</feature>
<dbReference type="OrthoDB" id="3250101at2759"/>
<dbReference type="InterPro" id="IPR043502">
    <property type="entry name" value="DNA/RNA_pol_sf"/>
</dbReference>
<evidence type="ECO:0000313" key="5">
    <source>
        <dbReference type="EMBL" id="SCV69279.1"/>
    </source>
</evidence>
<organism evidence="5 6">
    <name type="scientific">Microbotryum intermedium</name>
    <dbReference type="NCBI Taxonomy" id="269621"/>
    <lineage>
        <taxon>Eukaryota</taxon>
        <taxon>Fungi</taxon>
        <taxon>Dikarya</taxon>
        <taxon>Basidiomycota</taxon>
        <taxon>Pucciniomycotina</taxon>
        <taxon>Microbotryomycetes</taxon>
        <taxon>Microbotryales</taxon>
        <taxon>Microbotryaceae</taxon>
        <taxon>Microbotryum</taxon>
    </lineage>
</organism>
<dbReference type="FunFam" id="3.30.70.270:FF:000020">
    <property type="entry name" value="Transposon Tf2-6 polyprotein-like Protein"/>
    <property type="match status" value="1"/>
</dbReference>
<gene>
    <name evidence="5" type="ORF">BQ2448_2299</name>
</gene>
<accession>A0A238F939</accession>
<evidence type="ECO:0000256" key="1">
    <source>
        <dbReference type="ARBA" id="ARBA00023268"/>
    </source>
</evidence>
<dbReference type="FunFam" id="3.30.70.270:FF:000003">
    <property type="entry name" value="Transposon Ty3-G Gag-Pol polyprotein"/>
    <property type="match status" value="1"/>
</dbReference>
<dbReference type="InterPro" id="IPR000477">
    <property type="entry name" value="RT_dom"/>
</dbReference>
<dbReference type="InterPro" id="IPR041577">
    <property type="entry name" value="RT_RNaseH_2"/>
</dbReference>
<dbReference type="AlphaFoldDB" id="A0A238F939"/>